<name>A0A845DB16_9BACT</name>
<organism evidence="2 3">
    <name type="scientific">Candidatus Spechtbacteria bacterium SB0662_bin_43</name>
    <dbReference type="NCBI Taxonomy" id="2604897"/>
    <lineage>
        <taxon>Bacteria</taxon>
        <taxon>Candidatus Spechtiibacteriota</taxon>
    </lineage>
</organism>
<evidence type="ECO:0000313" key="3">
    <source>
        <dbReference type="Proteomes" id="UP000449092"/>
    </source>
</evidence>
<comment type="caution">
    <text evidence="2">The sequence shown here is derived from an EMBL/GenBank/DDBJ whole genome shotgun (WGS) entry which is preliminary data.</text>
</comment>
<proteinExistence type="predicted"/>
<evidence type="ECO:0000256" key="1">
    <source>
        <dbReference type="SAM" id="MobiDB-lite"/>
    </source>
</evidence>
<evidence type="ECO:0000313" key="2">
    <source>
        <dbReference type="EMBL" id="MYE38238.1"/>
    </source>
</evidence>
<dbReference type="AlphaFoldDB" id="A0A845DB16"/>
<feature type="region of interest" description="Disordered" evidence="1">
    <location>
        <begin position="1"/>
        <end position="39"/>
    </location>
</feature>
<protein>
    <submittedName>
        <fullName evidence="2">Uncharacterized protein</fullName>
    </submittedName>
</protein>
<dbReference type="EMBL" id="VXOY01000014">
    <property type="protein sequence ID" value="MYE38238.1"/>
    <property type="molecule type" value="Genomic_DNA"/>
</dbReference>
<sequence length="116" mass="12788">MDNEFGLADGNDVAPRVDDDMNPVNDVAPPEAPPMDVGDDGLVEYYVKPNSEVEKGAVLPPFNLNGETLNNVVVGKKYRLKPVFVDMIKGYMGDHDDFEGEMQAEFGEPVYSQHGR</sequence>
<accession>A0A845DB16</accession>
<dbReference type="Proteomes" id="UP000449092">
    <property type="component" value="Unassembled WGS sequence"/>
</dbReference>
<gene>
    <name evidence="2" type="ORF">F4X82_01810</name>
</gene>
<reference evidence="2 3" key="1">
    <citation type="submission" date="2019-09" db="EMBL/GenBank/DDBJ databases">
        <title>Characterisation of the sponge microbiome using genome-centric metagenomics.</title>
        <authorList>
            <person name="Engelberts J.P."/>
            <person name="Robbins S.J."/>
            <person name="De Goeij J.M."/>
            <person name="Aranda M."/>
            <person name="Bell S.C."/>
            <person name="Webster N.S."/>
        </authorList>
    </citation>
    <scope>NUCLEOTIDE SEQUENCE [LARGE SCALE GENOMIC DNA]</scope>
    <source>
        <strain evidence="2">SB0662_bin_43</strain>
    </source>
</reference>